<dbReference type="EMBL" id="BARS01040984">
    <property type="protein sequence ID" value="GAG41020.1"/>
    <property type="molecule type" value="Genomic_DNA"/>
</dbReference>
<reference evidence="1" key="1">
    <citation type="journal article" date="2014" name="Front. Microbiol.">
        <title>High frequency of phylogenetically diverse reductive dehalogenase-homologous genes in deep subseafloor sedimentary metagenomes.</title>
        <authorList>
            <person name="Kawai M."/>
            <person name="Futagami T."/>
            <person name="Toyoda A."/>
            <person name="Takaki Y."/>
            <person name="Nishi S."/>
            <person name="Hori S."/>
            <person name="Arai W."/>
            <person name="Tsubouchi T."/>
            <person name="Morono Y."/>
            <person name="Uchiyama I."/>
            <person name="Ito T."/>
            <person name="Fujiyama A."/>
            <person name="Inagaki F."/>
            <person name="Takami H."/>
        </authorList>
    </citation>
    <scope>NUCLEOTIDE SEQUENCE</scope>
    <source>
        <strain evidence="1">Expedition CK06-06</strain>
    </source>
</reference>
<gene>
    <name evidence="1" type="ORF">S01H1_62400</name>
</gene>
<name>X0XD67_9ZZZZ</name>
<accession>X0XD67</accession>
<dbReference type="AlphaFoldDB" id="X0XD67"/>
<sequence>MSKRKWQCDICKVIFDSKNEAIECESHHLKIEDLEIVEIKGFGDFGLRDEFPGTIKIRDKKK</sequence>
<proteinExistence type="predicted"/>
<organism evidence="1">
    <name type="scientific">marine sediment metagenome</name>
    <dbReference type="NCBI Taxonomy" id="412755"/>
    <lineage>
        <taxon>unclassified sequences</taxon>
        <taxon>metagenomes</taxon>
        <taxon>ecological metagenomes</taxon>
    </lineage>
</organism>
<protein>
    <submittedName>
        <fullName evidence="1">Uncharacterized protein</fullName>
    </submittedName>
</protein>
<feature type="non-terminal residue" evidence="1">
    <location>
        <position position="62"/>
    </location>
</feature>
<comment type="caution">
    <text evidence="1">The sequence shown here is derived from an EMBL/GenBank/DDBJ whole genome shotgun (WGS) entry which is preliminary data.</text>
</comment>
<evidence type="ECO:0000313" key="1">
    <source>
        <dbReference type="EMBL" id="GAG41020.1"/>
    </source>
</evidence>